<keyword evidence="8 11" id="KW-0472">Membrane</keyword>
<evidence type="ECO:0000259" key="12">
    <source>
        <dbReference type="Pfam" id="PF02096"/>
    </source>
</evidence>
<dbReference type="InterPro" id="IPR001708">
    <property type="entry name" value="YidC/ALB3/OXA1/COX18"/>
</dbReference>
<keyword evidence="4" id="KW-0999">Mitochondrion inner membrane</keyword>
<gene>
    <name evidence="13" type="ORF">DNG_08773</name>
</gene>
<protein>
    <recommendedName>
        <fullName evidence="12">Membrane insertase YidC/Oxa/ALB C-terminal domain-containing protein</fullName>
    </recommendedName>
</protein>
<feature type="compositionally biased region" description="Basic and acidic residues" evidence="10">
    <location>
        <begin position="435"/>
        <end position="451"/>
    </location>
</feature>
<feature type="transmembrane region" description="Helical" evidence="11">
    <location>
        <begin position="268"/>
        <end position="287"/>
    </location>
</feature>
<evidence type="ECO:0000256" key="2">
    <source>
        <dbReference type="ARBA" id="ARBA00009877"/>
    </source>
</evidence>
<feature type="domain" description="Membrane insertase YidC/Oxa/ALB C-terminal" evidence="12">
    <location>
        <begin position="191"/>
        <end position="385"/>
    </location>
</feature>
<feature type="region of interest" description="Disordered" evidence="10">
    <location>
        <begin position="427"/>
        <end position="452"/>
    </location>
</feature>
<evidence type="ECO:0000256" key="1">
    <source>
        <dbReference type="ARBA" id="ARBA00004448"/>
    </source>
</evidence>
<comment type="similarity">
    <text evidence="2 9">Belongs to the OXA1/ALB3/YidC family.</text>
</comment>
<dbReference type="CDD" id="cd20069">
    <property type="entry name" value="5TM_Oxa1-like"/>
    <property type="match status" value="1"/>
</dbReference>
<name>A0AAE8N5N2_9PEZI</name>
<feature type="transmembrane region" description="Helical" evidence="11">
    <location>
        <begin position="315"/>
        <end position="332"/>
    </location>
</feature>
<comment type="subcellular location">
    <subcellularLocation>
        <location evidence="9">Membrane</location>
        <topology evidence="9">Multi-pass membrane protein</topology>
    </subcellularLocation>
    <subcellularLocation>
        <location evidence="1">Mitochondrion inner membrane</location>
        <topology evidence="1">Multi-pass membrane protein</topology>
    </subcellularLocation>
</comment>
<keyword evidence="6 11" id="KW-1133">Transmembrane helix</keyword>
<evidence type="ECO:0000313" key="13">
    <source>
        <dbReference type="EMBL" id="SPO06084.1"/>
    </source>
</evidence>
<dbReference type="AlphaFoldDB" id="A0AAE8N5N2"/>
<evidence type="ECO:0000256" key="8">
    <source>
        <dbReference type="ARBA" id="ARBA00023136"/>
    </source>
</evidence>
<comment type="caution">
    <text evidence="13">The sequence shown here is derived from an EMBL/GenBank/DDBJ whole genome shotgun (WGS) entry which is preliminary data.</text>
</comment>
<evidence type="ECO:0000256" key="11">
    <source>
        <dbReference type="SAM" id="Phobius"/>
    </source>
</evidence>
<dbReference type="PANTHER" id="PTHR12428">
    <property type="entry name" value="OXA1"/>
    <property type="match status" value="1"/>
</dbReference>
<feature type="transmembrane region" description="Helical" evidence="11">
    <location>
        <begin position="344"/>
        <end position="363"/>
    </location>
</feature>
<evidence type="ECO:0000256" key="4">
    <source>
        <dbReference type="ARBA" id="ARBA00022792"/>
    </source>
</evidence>
<dbReference type="Proteomes" id="UP001187682">
    <property type="component" value="Unassembled WGS sequence"/>
</dbReference>
<keyword evidence="14" id="KW-1185">Reference proteome</keyword>
<feature type="region of interest" description="Disordered" evidence="10">
    <location>
        <begin position="81"/>
        <end position="115"/>
    </location>
</feature>
<sequence>MLPSRGVIRSAASAANGKSLTGQLISTRGYATSRLGRARHAQLTMASPLSRLRSGTIAGPIAISQVPSGSRALSLWGWGSDSKKPAEAPAEPVTEAAAPAPAPAPAPAAAEPAATAAAITDPAATSSVSPDVVGTDLSQIITSDLDKYGSISAIPEKIGYLHTLGIEFGWGTTSMLQWAFEHLHVYSGLPWWGTILAMSIGVRALLWKPIMLGQEHTTRLNILKQSEPGYQAAMDTLTSSRVKGDTVGRQAAVLAMKSYEEKYRVKKFMPLINMLQIPIGFGMFRILRAMSDLPVPSLETGGMLWFTDLTIPDPWFILPMVGPLAMLATMRITNRHGTEQQRRVMKMMTYVLGPLGFMVTSFMPAGLQWYFVTASTTGLVQTYLMFQPSCRRMLGLTALPDPAAVVETGPKRSFFEEIKKAMNDTQQLAGTKMETASKAKKETKKAGDEAKLQAQYYESQRERLAAQEKSPRMKRRP</sequence>
<dbReference type="PANTHER" id="PTHR12428:SF66">
    <property type="entry name" value="MITOCHONDRIAL INNER MEMBRANE PROTEIN OXA1L"/>
    <property type="match status" value="1"/>
</dbReference>
<dbReference type="EMBL" id="ONZQ02000014">
    <property type="protein sequence ID" value="SPO06084.1"/>
    <property type="molecule type" value="Genomic_DNA"/>
</dbReference>
<feature type="compositionally biased region" description="Low complexity" evidence="10">
    <location>
        <begin position="87"/>
        <end position="99"/>
    </location>
</feature>
<reference evidence="13" key="1">
    <citation type="submission" date="2018-03" db="EMBL/GenBank/DDBJ databases">
        <authorList>
            <person name="Guldener U."/>
        </authorList>
    </citation>
    <scope>NUCLEOTIDE SEQUENCE</scope>
</reference>
<evidence type="ECO:0000256" key="9">
    <source>
        <dbReference type="RuleBase" id="RU003945"/>
    </source>
</evidence>
<evidence type="ECO:0000313" key="14">
    <source>
        <dbReference type="Proteomes" id="UP001187682"/>
    </source>
</evidence>
<feature type="transmembrane region" description="Helical" evidence="11">
    <location>
        <begin position="189"/>
        <end position="206"/>
    </location>
</feature>
<evidence type="ECO:0000256" key="10">
    <source>
        <dbReference type="SAM" id="MobiDB-lite"/>
    </source>
</evidence>
<evidence type="ECO:0000256" key="7">
    <source>
        <dbReference type="ARBA" id="ARBA00023128"/>
    </source>
</evidence>
<dbReference type="Pfam" id="PF02096">
    <property type="entry name" value="60KD_IMP"/>
    <property type="match status" value="1"/>
</dbReference>
<accession>A0AAE8N5N2</accession>
<dbReference type="GO" id="GO:0005743">
    <property type="term" value="C:mitochondrial inner membrane"/>
    <property type="evidence" value="ECO:0007669"/>
    <property type="project" value="UniProtKB-SubCell"/>
</dbReference>
<organism evidence="13 14">
    <name type="scientific">Cephalotrichum gorgonifer</name>
    <dbReference type="NCBI Taxonomy" id="2041049"/>
    <lineage>
        <taxon>Eukaryota</taxon>
        <taxon>Fungi</taxon>
        <taxon>Dikarya</taxon>
        <taxon>Ascomycota</taxon>
        <taxon>Pezizomycotina</taxon>
        <taxon>Sordariomycetes</taxon>
        <taxon>Hypocreomycetidae</taxon>
        <taxon>Microascales</taxon>
        <taxon>Microascaceae</taxon>
        <taxon>Cephalotrichum</taxon>
    </lineage>
</organism>
<keyword evidence="7" id="KW-0496">Mitochondrion</keyword>
<proteinExistence type="inferred from homology"/>
<keyword evidence="3 9" id="KW-0812">Transmembrane</keyword>
<dbReference type="InterPro" id="IPR028055">
    <property type="entry name" value="YidC/Oxa/ALB_C"/>
</dbReference>
<evidence type="ECO:0000256" key="5">
    <source>
        <dbReference type="ARBA" id="ARBA00022946"/>
    </source>
</evidence>
<dbReference type="GO" id="GO:0032977">
    <property type="term" value="F:membrane insertase activity"/>
    <property type="evidence" value="ECO:0007669"/>
    <property type="project" value="InterPro"/>
</dbReference>
<keyword evidence="5" id="KW-0809">Transit peptide</keyword>
<dbReference type="GO" id="GO:0032979">
    <property type="term" value="P:protein insertion into mitochondrial inner membrane from matrix"/>
    <property type="evidence" value="ECO:0007669"/>
    <property type="project" value="TreeGrafter"/>
</dbReference>
<evidence type="ECO:0000256" key="6">
    <source>
        <dbReference type="ARBA" id="ARBA00022989"/>
    </source>
</evidence>
<evidence type="ECO:0000256" key="3">
    <source>
        <dbReference type="ARBA" id="ARBA00022692"/>
    </source>
</evidence>